<dbReference type="GeneTree" id="ENSGT00940000163363"/>
<dbReference type="SUPFAM" id="SSF51735">
    <property type="entry name" value="NAD(P)-binding Rossmann-fold domains"/>
    <property type="match status" value="1"/>
</dbReference>
<dbReference type="Proteomes" id="UP000001646">
    <property type="component" value="Unplaced"/>
</dbReference>
<dbReference type="Ensembl" id="ENSACAT00000046821.1">
    <property type="protein sequence ID" value="ENSACAP00000024897.1"/>
    <property type="gene ID" value="ENSACAG00000041519.1"/>
</dbReference>
<keyword evidence="2" id="KW-1185">Reference proteome</keyword>
<reference evidence="1" key="2">
    <citation type="submission" date="2025-08" db="UniProtKB">
        <authorList>
            <consortium name="Ensembl"/>
        </authorList>
    </citation>
    <scope>IDENTIFICATION</scope>
</reference>
<dbReference type="PANTHER" id="PTHR43544:SF38">
    <property type="entry name" value="C-FACTOR-RELATED"/>
    <property type="match status" value="1"/>
</dbReference>
<dbReference type="CDD" id="cd05325">
    <property type="entry name" value="carb_red_sniffer_like_SDR_c"/>
    <property type="match status" value="1"/>
</dbReference>
<dbReference type="InParanoid" id="A0A803SPK7"/>
<evidence type="ECO:0008006" key="3">
    <source>
        <dbReference type="Google" id="ProtNLM"/>
    </source>
</evidence>
<accession>A0A803SPK7</accession>
<dbReference type="OrthoDB" id="7289984at2759"/>
<reference evidence="1" key="3">
    <citation type="submission" date="2025-09" db="UniProtKB">
        <authorList>
            <consortium name="Ensembl"/>
        </authorList>
    </citation>
    <scope>IDENTIFICATION</scope>
</reference>
<dbReference type="GO" id="GO:0005737">
    <property type="term" value="C:cytoplasm"/>
    <property type="evidence" value="ECO:0000318"/>
    <property type="project" value="GO_Central"/>
</dbReference>
<reference evidence="1" key="1">
    <citation type="submission" date="2009-12" db="EMBL/GenBank/DDBJ databases">
        <title>The Genome Sequence of Anolis carolinensis (Green Anole Lizard).</title>
        <authorList>
            <consortium name="The Genome Sequencing Platform"/>
            <person name="Di Palma F."/>
            <person name="Alfoldi J."/>
            <person name="Heiman D."/>
            <person name="Young S."/>
            <person name="Grabherr M."/>
            <person name="Johnson J."/>
            <person name="Lander E.S."/>
            <person name="Lindblad-Toh K."/>
        </authorList>
    </citation>
    <scope>NUCLEOTIDE SEQUENCE [LARGE SCALE GENOMIC DNA]</scope>
    <source>
        <strain evidence="1">JBL SC #1</strain>
    </source>
</reference>
<protein>
    <recommendedName>
        <fullName evidence="3">C-factor</fullName>
    </recommendedName>
</protein>
<dbReference type="KEGG" id="acs:100560409"/>
<dbReference type="InterPro" id="IPR002347">
    <property type="entry name" value="SDR_fam"/>
</dbReference>
<name>A0A803SPK7_ANOCA</name>
<dbReference type="Gene3D" id="3.40.50.720">
    <property type="entry name" value="NAD(P)-binding Rossmann-like Domain"/>
    <property type="match status" value="1"/>
</dbReference>
<sequence length="256" mass="27027">MSGCNFCSVLVTGANRGIGLELVKQLLGQPKPPQKLFATCRDPQGSGAQELKKLASKHPNLVILQLESTDEGSIEAAAQEAEAHLAGKGLTLLINNAGIMPPSTLESVTQDDMLGVFHTNVVGPMMITKAFLPMLIAAAKTTSGKGPGGCRPAVINFSTIGGSIGNAPHMGTFPVIAYRCSKRALNMLTQCQALEYKDKGILCVAIHPGWVKTDLGTDKAALEVKDSVAGILRVLSGLSEEQNGRVVDWEGRVVPW</sequence>
<dbReference type="PANTHER" id="PTHR43544">
    <property type="entry name" value="SHORT-CHAIN DEHYDROGENASE/REDUCTASE"/>
    <property type="match status" value="1"/>
</dbReference>
<dbReference type="InterPro" id="IPR051468">
    <property type="entry name" value="Fungal_SecMetab_SDRs"/>
</dbReference>
<dbReference type="GeneID" id="100560409"/>
<evidence type="ECO:0000313" key="1">
    <source>
        <dbReference type="Ensembl" id="ENSACAP00000024897.1"/>
    </source>
</evidence>
<dbReference type="Pfam" id="PF00106">
    <property type="entry name" value="adh_short"/>
    <property type="match status" value="1"/>
</dbReference>
<dbReference type="GO" id="GO:0016491">
    <property type="term" value="F:oxidoreductase activity"/>
    <property type="evidence" value="ECO:0000318"/>
    <property type="project" value="GO_Central"/>
</dbReference>
<proteinExistence type="predicted"/>
<dbReference type="AlphaFoldDB" id="A0A803SPK7"/>
<dbReference type="PRINTS" id="PR00081">
    <property type="entry name" value="GDHRDH"/>
</dbReference>
<dbReference type="InterPro" id="IPR036291">
    <property type="entry name" value="NAD(P)-bd_dom_sf"/>
</dbReference>
<organism evidence="1 2">
    <name type="scientific">Anolis carolinensis</name>
    <name type="common">Green anole</name>
    <name type="synonym">American chameleon</name>
    <dbReference type="NCBI Taxonomy" id="28377"/>
    <lineage>
        <taxon>Eukaryota</taxon>
        <taxon>Metazoa</taxon>
        <taxon>Chordata</taxon>
        <taxon>Craniata</taxon>
        <taxon>Vertebrata</taxon>
        <taxon>Euteleostomi</taxon>
        <taxon>Lepidosauria</taxon>
        <taxon>Squamata</taxon>
        <taxon>Bifurcata</taxon>
        <taxon>Unidentata</taxon>
        <taxon>Episquamata</taxon>
        <taxon>Toxicofera</taxon>
        <taxon>Iguania</taxon>
        <taxon>Dactyloidae</taxon>
        <taxon>Anolis</taxon>
    </lineage>
</organism>
<gene>
    <name evidence="1" type="primary">LOC100560409</name>
</gene>
<evidence type="ECO:0000313" key="2">
    <source>
        <dbReference type="Proteomes" id="UP000001646"/>
    </source>
</evidence>